<dbReference type="InterPro" id="IPR000270">
    <property type="entry name" value="PB1_dom"/>
</dbReference>
<feature type="compositionally biased region" description="Polar residues" evidence="1">
    <location>
        <begin position="31"/>
        <end position="41"/>
    </location>
</feature>
<evidence type="ECO:0000259" key="2">
    <source>
        <dbReference type="SMART" id="SM00666"/>
    </source>
</evidence>
<feature type="region of interest" description="Disordered" evidence="1">
    <location>
        <begin position="1123"/>
        <end position="1151"/>
    </location>
</feature>
<feature type="region of interest" description="Disordered" evidence="1">
    <location>
        <begin position="1570"/>
        <end position="1661"/>
    </location>
</feature>
<gene>
    <name evidence="3" type="ORF">ABB37_06456</name>
</gene>
<feature type="region of interest" description="Disordered" evidence="1">
    <location>
        <begin position="355"/>
        <end position="378"/>
    </location>
</feature>
<feature type="region of interest" description="Disordered" evidence="1">
    <location>
        <begin position="1"/>
        <end position="41"/>
    </location>
</feature>
<feature type="region of interest" description="Disordered" evidence="1">
    <location>
        <begin position="101"/>
        <end position="158"/>
    </location>
</feature>
<dbReference type="PANTHER" id="PTHR47339:SF1">
    <property type="entry name" value="CELL DIVISION CONTROL PROTEIN 24"/>
    <property type="match status" value="1"/>
</dbReference>
<organism evidence="3 4">
    <name type="scientific">Leptomonas pyrrhocoris</name>
    <name type="common">Firebug parasite</name>
    <dbReference type="NCBI Taxonomy" id="157538"/>
    <lineage>
        <taxon>Eukaryota</taxon>
        <taxon>Discoba</taxon>
        <taxon>Euglenozoa</taxon>
        <taxon>Kinetoplastea</taxon>
        <taxon>Metakinetoplastina</taxon>
        <taxon>Trypanosomatida</taxon>
        <taxon>Trypanosomatidae</taxon>
        <taxon>Leishmaniinae</taxon>
        <taxon>Leptomonas</taxon>
    </lineage>
</organism>
<dbReference type="OMA" id="IELFCDY"/>
<feature type="compositionally biased region" description="Low complexity" evidence="1">
    <location>
        <begin position="255"/>
        <end position="272"/>
    </location>
</feature>
<dbReference type="VEuPathDB" id="TriTrypDB:LpyrH10_14_1710"/>
<feature type="compositionally biased region" description="Low complexity" evidence="1">
    <location>
        <begin position="173"/>
        <end position="202"/>
    </location>
</feature>
<evidence type="ECO:0000256" key="1">
    <source>
        <dbReference type="SAM" id="MobiDB-lite"/>
    </source>
</evidence>
<name>A0A0N0DU41_LEPPY</name>
<sequence>MSRPAETVNGTRRVVSPPPSLAANGARHRSNGNYVKSFGRNSFELQQQQLKSKQPLQPALQETAKRVNSKPTVCGNGCGGGALRQVRSPVVAMAPSHITVSANSSDTNAEGEDVDLSPFTTPAQSYVPEHRRRGGHVDAAAPRVAATGKQTEKSADKENTHVTAAATAAAAVAPGGAAPKSSSSSAGTPTALLRSGPSSARGGAAGGGGPCAATSTSPSAARVSASSQRGPAPKRTVNVKDSRTPATAAGQRKVASSASATAGSSTTTAPSTDAKKERVAVAATRQRTPSPELDGALRMQLDQADSVLTYVVSIARALGERRRCGPPPDSTDDFRASMVPRRRSTGYHVHHSRVDEGIDDAEEEEGAPDGVGGEGAAHHNPSSFGSVALLPDLHRAASGLLSAFTKLEYAHLGEDVDLPLLEKTALERGSQLLRVVDGVARQLSLHEAPEVRRLFADHRSVFAEMHQLVDFVARMAQQVVLLRDIAAHHDLGEAREVWDSFRKSVEVEEERQHQHYGGSGGGGVTDNDKTGRCACRSSSPRRLFFPLSMLKASPFFQWLESRWFPAMRAWRQLVLDARQLASTGRTDAAIRRSRMDALQIAGLQEILRPGETVSDLHHAQIVVPVTELGHTFARKQAVMDQLRSLMAEPDSVIGAVLAPALKAAQAYTQVRSGCPSGGGNRDDAQRDDAALVKQAEDLLHRIQEAERLRSAVDALLQTPSPTLETLLDHITRVNELLLRWRLPYDAASARVAVAVGRGALAHGTAAHLSPPSPLHHGQASDATTLFSPPRAADVDGNVAAGADLAGSPLPPQVPLLNFNALKTNGTAIPAQLSRHSATATWIGEGFPADFPVSALYIPHTTTAAWPADFDVLYRELCDVFAMLFSQGQAQRQLEQALGHTPDDRAGTRQSKTSYPNDAGLRTPSAQVTPRRPTHDVGSPAGTQRSSEDSARMVTTARSSNSAESSSLHNCHRWPSVAAAAGDLRQRIQQAEAAGISGALIDAARARLRRLLTARLKIHFDAQTRVMPVADAAQAKFTDVYDQLHAHCQAQLAQSSCSGAAVAVGTSSSPEERRLRIRYEDVDGDFISLLNQQDWDVMLSELLSQEENGSGSSSGGGKIELFCDYPITPSLAPPPQQQQRQQRPSYGNERQESVGWTDFQTIDDDFADASAAAAAAPAATTPEKQPNVFERLATTKDATPNASGGRGAGANAHRPVRGRPRLGGPSAASATQNTLIPRSRNPAGANGSRPAASPGKGSPGGADVAKYSSPAPAKGAAQRGGGSESSPGKKTGTDATGSPTAAASTVQSMELTADNLRRNLFLSSPSPPSAQGRDSGKDACRRSGEAASAKKAAELQDEEDPAAVTTAAATADGHNVSGGNSGTRLVAKENPFESALPSSAVHVNIDAARRWTAAGEDDDFQLLEIQTRASASTTRMDPCLSSCSVETALPPPSSCVATAASSTTLSPSGGRNTFTTTHCSGKVADNHNAVPAPTVMESNAHDSQATASANAATNVSSTNAPEEKEGAQHQEEMREERRKKERLPQSPPRHAPRRWTSDDFTLDEVKTVCSERSRMAMMPVVPRGPTSLPPRPQTPSREAAANRTPQRQRRGARGTPTRGRPDGADIDEGEAAQPAEDVFAEMQRMRDENTRAMAQPRKAAWH</sequence>
<feature type="compositionally biased region" description="Polar residues" evidence="1">
    <location>
        <begin position="1283"/>
        <end position="1309"/>
    </location>
</feature>
<proteinExistence type="predicted"/>
<evidence type="ECO:0000313" key="4">
    <source>
        <dbReference type="Proteomes" id="UP000037923"/>
    </source>
</evidence>
<feature type="compositionally biased region" description="Low complexity" evidence="1">
    <location>
        <begin position="1504"/>
        <end position="1519"/>
    </location>
</feature>
<dbReference type="SMART" id="SM00666">
    <property type="entry name" value="PB1"/>
    <property type="match status" value="1"/>
</dbReference>
<evidence type="ECO:0000313" key="3">
    <source>
        <dbReference type="EMBL" id="KPA78322.1"/>
    </source>
</evidence>
<protein>
    <recommendedName>
        <fullName evidence="2">PB1 domain-containing protein</fullName>
    </recommendedName>
</protein>
<reference evidence="3 4" key="1">
    <citation type="submission" date="2015-07" db="EMBL/GenBank/DDBJ databases">
        <title>High-quality genome of monoxenous trypanosomatid Leptomonas pyrrhocoris.</title>
        <authorList>
            <person name="Flegontov P."/>
            <person name="Butenko A."/>
            <person name="Firsov S."/>
            <person name="Vlcek C."/>
            <person name="Logacheva M.D."/>
            <person name="Field M."/>
            <person name="Filatov D."/>
            <person name="Flegontova O."/>
            <person name="Gerasimov E."/>
            <person name="Jackson A.P."/>
            <person name="Kelly S."/>
            <person name="Opperdoes F."/>
            <person name="O'Reilly A."/>
            <person name="Votypka J."/>
            <person name="Yurchenko V."/>
            <person name="Lukes J."/>
        </authorList>
    </citation>
    <scope>NUCLEOTIDE SEQUENCE [LARGE SCALE GENOMIC DNA]</scope>
    <source>
        <strain evidence="3">H10</strain>
    </source>
</reference>
<dbReference type="GeneID" id="26906745"/>
<dbReference type="Proteomes" id="UP000037923">
    <property type="component" value="Unassembled WGS sequence"/>
</dbReference>
<feature type="domain" description="PB1" evidence="2">
    <location>
        <begin position="1012"/>
        <end position="1125"/>
    </location>
</feature>
<dbReference type="RefSeq" id="XP_015656761.1">
    <property type="nucleotide sequence ID" value="XM_015804783.1"/>
</dbReference>
<keyword evidence="4" id="KW-1185">Reference proteome</keyword>
<feature type="compositionally biased region" description="Low complexity" evidence="1">
    <location>
        <begin position="1361"/>
        <end position="1370"/>
    </location>
</feature>
<dbReference type="OrthoDB" id="1594986at2759"/>
<feature type="region of interest" description="Disordered" evidence="1">
    <location>
        <begin position="898"/>
        <end position="968"/>
    </location>
</feature>
<dbReference type="SUPFAM" id="SSF54277">
    <property type="entry name" value="CAD &amp; PB1 domains"/>
    <property type="match status" value="1"/>
</dbReference>
<feature type="compositionally biased region" description="Basic and acidic residues" evidence="1">
    <location>
        <begin position="1333"/>
        <end position="1343"/>
    </location>
</feature>
<feature type="region of interest" description="Disordered" evidence="1">
    <location>
        <begin position="768"/>
        <end position="787"/>
    </location>
</feature>
<dbReference type="InterPro" id="IPR053026">
    <property type="entry name" value="CDC42_GEF"/>
</dbReference>
<feature type="compositionally biased region" description="Low complexity" evidence="1">
    <location>
        <begin position="1246"/>
        <end position="1255"/>
    </location>
</feature>
<accession>A0A0N0DU41</accession>
<feature type="region of interest" description="Disordered" evidence="1">
    <location>
        <begin position="1195"/>
        <end position="1382"/>
    </location>
</feature>
<feature type="compositionally biased region" description="Low complexity" evidence="1">
    <location>
        <begin position="211"/>
        <end position="227"/>
    </location>
</feature>
<dbReference type="PANTHER" id="PTHR47339">
    <property type="entry name" value="CELL DIVISION CONTROL PROTEIN 24"/>
    <property type="match status" value="1"/>
</dbReference>
<feature type="compositionally biased region" description="Acidic residues" evidence="1">
    <location>
        <begin position="357"/>
        <end position="367"/>
    </location>
</feature>
<comment type="caution">
    <text evidence="3">The sequence shown here is derived from an EMBL/GenBank/DDBJ whole genome shotgun (WGS) entry which is preliminary data.</text>
</comment>
<dbReference type="Gene3D" id="3.10.20.90">
    <property type="entry name" value="Phosphatidylinositol 3-kinase Catalytic Subunit, Chain A, domain 1"/>
    <property type="match status" value="1"/>
</dbReference>
<feature type="compositionally biased region" description="Basic and acidic residues" evidence="1">
    <location>
        <begin position="1520"/>
        <end position="1537"/>
    </location>
</feature>
<dbReference type="EMBL" id="LGTL01000014">
    <property type="protein sequence ID" value="KPA78322.1"/>
    <property type="molecule type" value="Genomic_DNA"/>
</dbReference>
<feature type="region of interest" description="Disordered" evidence="1">
    <location>
        <begin position="1498"/>
        <end position="1557"/>
    </location>
</feature>
<feature type="region of interest" description="Disordered" evidence="1">
    <location>
        <begin position="173"/>
        <end position="289"/>
    </location>
</feature>